<dbReference type="PANTHER" id="PTHR22957">
    <property type="entry name" value="TBC1 DOMAIN FAMILY MEMBER GTPASE-ACTIVATING PROTEIN"/>
    <property type="match status" value="1"/>
</dbReference>
<dbReference type="Gene3D" id="1.10.8.270">
    <property type="entry name" value="putative rabgap domain of human tbc1 domain family member 14 like domains"/>
    <property type="match status" value="1"/>
</dbReference>
<dbReference type="Gene3D" id="1.10.472.80">
    <property type="entry name" value="Ypt/Rab-GAP domain of gyp1p, domain 3"/>
    <property type="match status" value="1"/>
</dbReference>
<dbReference type="eggNOG" id="KOG4567">
    <property type="taxonomic scope" value="Eukaryota"/>
</dbReference>
<protein>
    <recommendedName>
        <fullName evidence="2">Rab-GAP TBC domain-containing protein</fullName>
    </recommendedName>
</protein>
<dbReference type="InterPro" id="IPR035969">
    <property type="entry name" value="Rab-GAP_TBC_sf"/>
</dbReference>
<organism evidence="3 4">
    <name type="scientific">Emiliania huxleyi (strain CCMP1516)</name>
    <dbReference type="NCBI Taxonomy" id="280463"/>
    <lineage>
        <taxon>Eukaryota</taxon>
        <taxon>Haptista</taxon>
        <taxon>Haptophyta</taxon>
        <taxon>Prymnesiophyceae</taxon>
        <taxon>Isochrysidales</taxon>
        <taxon>Noelaerhabdaceae</taxon>
        <taxon>Emiliania</taxon>
    </lineage>
</organism>
<feature type="region of interest" description="Disordered" evidence="1">
    <location>
        <begin position="470"/>
        <end position="493"/>
    </location>
</feature>
<proteinExistence type="predicted"/>
<evidence type="ECO:0000313" key="3">
    <source>
        <dbReference type="EnsemblProtists" id="EOD32597"/>
    </source>
</evidence>
<feature type="compositionally biased region" description="Basic and acidic residues" evidence="1">
    <location>
        <begin position="82"/>
        <end position="104"/>
    </location>
</feature>
<accession>A0A0D3KA12</accession>
<feature type="region of interest" description="Disordered" evidence="1">
    <location>
        <begin position="33"/>
        <end position="111"/>
    </location>
</feature>
<dbReference type="HOGENOM" id="CLU_553706_0_0_1"/>
<dbReference type="GO" id="GO:0005096">
    <property type="term" value="F:GTPase activator activity"/>
    <property type="evidence" value="ECO:0007669"/>
    <property type="project" value="TreeGrafter"/>
</dbReference>
<dbReference type="RefSeq" id="XP_005785026.1">
    <property type="nucleotide sequence ID" value="XM_005784969.1"/>
</dbReference>
<feature type="compositionally biased region" description="Low complexity" evidence="1">
    <location>
        <begin position="33"/>
        <end position="66"/>
    </location>
</feature>
<dbReference type="PANTHER" id="PTHR22957:SF27">
    <property type="entry name" value="TBC1 DOMAIN FAMILY MEMBER 13"/>
    <property type="match status" value="1"/>
</dbReference>
<dbReference type="Proteomes" id="UP000013827">
    <property type="component" value="Unassembled WGS sequence"/>
</dbReference>
<reference evidence="3" key="2">
    <citation type="submission" date="2024-10" db="UniProtKB">
        <authorList>
            <consortium name="EnsemblProtists"/>
        </authorList>
    </citation>
    <scope>IDENTIFICATION</scope>
</reference>
<dbReference type="PaxDb" id="2903-EOD32597"/>
<evidence type="ECO:0000259" key="2">
    <source>
        <dbReference type="PROSITE" id="PS50086"/>
    </source>
</evidence>
<dbReference type="Pfam" id="PF00566">
    <property type="entry name" value="RabGAP-TBC"/>
    <property type="match status" value="1"/>
</dbReference>
<feature type="domain" description="Rab-GAP TBC" evidence="2">
    <location>
        <begin position="164"/>
        <end position="406"/>
    </location>
</feature>
<dbReference type="InterPro" id="IPR000195">
    <property type="entry name" value="Rab-GAP-TBC_dom"/>
</dbReference>
<dbReference type="GeneID" id="17277841"/>
<evidence type="ECO:0000256" key="1">
    <source>
        <dbReference type="SAM" id="MobiDB-lite"/>
    </source>
</evidence>
<feature type="compositionally biased region" description="Pro residues" evidence="1">
    <location>
        <begin position="471"/>
        <end position="483"/>
    </location>
</feature>
<dbReference type="EnsemblProtists" id="EOD32597">
    <property type="protein sequence ID" value="EOD32597"/>
    <property type="gene ID" value="EMIHUDRAFT_631954"/>
</dbReference>
<dbReference type="AlphaFoldDB" id="A0A0D3KA12"/>
<dbReference type="SUPFAM" id="SSF47923">
    <property type="entry name" value="Ypt/Rab-GAP domain of gyp1p"/>
    <property type="match status" value="2"/>
</dbReference>
<name>A0A0D3KA12_EMIH1</name>
<sequence>MEEPSSPGPKDPPKSTRFLPRFDALKVAASSAAASASEWSSRAANASAEAARVAGARAAEAGAKAADAARRAAEATAAATEAAREAARERLAREDGGGPPEPRRSGSLTPSEREAAFAALLQRRSVAMEPLRRLCFLDGVPDGVHSTSALGTALKALGTVTPLLRTQVHRALAWKLLLGYLPQQRSEWDSHLRSKRQAYAELREEVTARKPRGGGGGGEDHPLGGDTAEEAAMAAWREDEALKVEILKDVDRTLPQYMFFSTELPHGALHAAALARVLFVYAKLNPGIRYVQGMNEMLAPIYYAFSAELEAAPAVQADAFFCFTALMSEVRDHFCSNLDHTALGITARIERFAGLLAAKDPPLAAALDNIRVAPTFYAFRWISLLMTQELDLPDVLRLWDSLLADERRFDFLLYFCVAMVLCIREELLEHGDFSYSVKALQHYESRVPLHTLLERAHALYAADHPQLYAPPAAPPPRPPPPPDRMSSNGAAYL</sequence>
<reference evidence="4" key="1">
    <citation type="journal article" date="2013" name="Nature">
        <title>Pan genome of the phytoplankton Emiliania underpins its global distribution.</title>
        <authorList>
            <person name="Read B.A."/>
            <person name="Kegel J."/>
            <person name="Klute M.J."/>
            <person name="Kuo A."/>
            <person name="Lefebvre S.C."/>
            <person name="Maumus F."/>
            <person name="Mayer C."/>
            <person name="Miller J."/>
            <person name="Monier A."/>
            <person name="Salamov A."/>
            <person name="Young J."/>
            <person name="Aguilar M."/>
            <person name="Claverie J.M."/>
            <person name="Frickenhaus S."/>
            <person name="Gonzalez K."/>
            <person name="Herman E.K."/>
            <person name="Lin Y.C."/>
            <person name="Napier J."/>
            <person name="Ogata H."/>
            <person name="Sarno A.F."/>
            <person name="Shmutz J."/>
            <person name="Schroeder D."/>
            <person name="de Vargas C."/>
            <person name="Verret F."/>
            <person name="von Dassow P."/>
            <person name="Valentin K."/>
            <person name="Van de Peer Y."/>
            <person name="Wheeler G."/>
            <person name="Dacks J.B."/>
            <person name="Delwiche C.F."/>
            <person name="Dyhrman S.T."/>
            <person name="Glockner G."/>
            <person name="John U."/>
            <person name="Richards T."/>
            <person name="Worden A.Z."/>
            <person name="Zhang X."/>
            <person name="Grigoriev I.V."/>
            <person name="Allen A.E."/>
            <person name="Bidle K."/>
            <person name="Borodovsky M."/>
            <person name="Bowler C."/>
            <person name="Brownlee C."/>
            <person name="Cock J.M."/>
            <person name="Elias M."/>
            <person name="Gladyshev V.N."/>
            <person name="Groth M."/>
            <person name="Guda C."/>
            <person name="Hadaegh A."/>
            <person name="Iglesias-Rodriguez M.D."/>
            <person name="Jenkins J."/>
            <person name="Jones B.M."/>
            <person name="Lawson T."/>
            <person name="Leese F."/>
            <person name="Lindquist E."/>
            <person name="Lobanov A."/>
            <person name="Lomsadze A."/>
            <person name="Malik S.B."/>
            <person name="Marsh M.E."/>
            <person name="Mackinder L."/>
            <person name="Mock T."/>
            <person name="Mueller-Roeber B."/>
            <person name="Pagarete A."/>
            <person name="Parker M."/>
            <person name="Probert I."/>
            <person name="Quesneville H."/>
            <person name="Raines C."/>
            <person name="Rensing S.A."/>
            <person name="Riano-Pachon D.M."/>
            <person name="Richier S."/>
            <person name="Rokitta S."/>
            <person name="Shiraiwa Y."/>
            <person name="Soanes D.M."/>
            <person name="van der Giezen M."/>
            <person name="Wahlund T.M."/>
            <person name="Williams B."/>
            <person name="Wilson W."/>
            <person name="Wolfe G."/>
            <person name="Wurch L.L."/>
        </authorList>
    </citation>
    <scope>NUCLEOTIDE SEQUENCE</scope>
</reference>
<dbReference type="SMART" id="SM00164">
    <property type="entry name" value="TBC"/>
    <property type="match status" value="1"/>
</dbReference>
<keyword evidence="4" id="KW-1185">Reference proteome</keyword>
<dbReference type="KEGG" id="ehx:EMIHUDRAFT_631954"/>
<dbReference type="STRING" id="2903.R1DCE4"/>
<feature type="region of interest" description="Disordered" evidence="1">
    <location>
        <begin position="205"/>
        <end position="226"/>
    </location>
</feature>
<evidence type="ECO:0000313" key="4">
    <source>
        <dbReference type="Proteomes" id="UP000013827"/>
    </source>
</evidence>
<dbReference type="FunFam" id="1.10.472.80:FF:000048">
    <property type="entry name" value="TBC domain containing protein"/>
    <property type="match status" value="1"/>
</dbReference>
<dbReference type="PROSITE" id="PS50086">
    <property type="entry name" value="TBC_RABGAP"/>
    <property type="match status" value="1"/>
</dbReference>
<dbReference type="GO" id="GO:0006886">
    <property type="term" value="P:intracellular protein transport"/>
    <property type="evidence" value="ECO:0007669"/>
    <property type="project" value="TreeGrafter"/>
</dbReference>